<dbReference type="EC" id="2.3.2.31" evidence="2"/>
<gene>
    <name evidence="12" type="ORF">EN45_112510</name>
</gene>
<dbReference type="GO" id="GO:0004386">
    <property type="term" value="F:helicase activity"/>
    <property type="evidence" value="ECO:0007669"/>
    <property type="project" value="UniProtKB-KW"/>
</dbReference>
<name>A0A162BZ43_PENCH</name>
<accession>A0A162BZ43</accession>
<dbReference type="PANTHER" id="PTHR11685">
    <property type="entry name" value="RBR FAMILY RING FINGER AND IBR DOMAIN-CONTAINING"/>
    <property type="match status" value="1"/>
</dbReference>
<reference evidence="12" key="1">
    <citation type="journal article" date="2014" name="Genome Announc.">
        <title>Complete sequencing and chromosome-scale genome assembly of the industrial progenitor strain P2niaD18 from the penicillin producer Penicillium chrysogenum.</title>
        <authorList>
            <person name="Specht T."/>
            <person name="Dahlmann T.A."/>
            <person name="Zadra I."/>
            <person name="Kurnsteiner H."/>
            <person name="Kuck U."/>
        </authorList>
    </citation>
    <scope>NUCLEOTIDE SEQUENCE [LARGE SCALE GENOMIC DNA]</scope>
    <source>
        <strain evidence="12">P2niaD18</strain>
    </source>
</reference>
<evidence type="ECO:0000256" key="6">
    <source>
        <dbReference type="ARBA" id="ARBA00022771"/>
    </source>
</evidence>
<keyword evidence="8" id="KW-0862">Zinc</keyword>
<keyword evidence="7" id="KW-0833">Ubl conjugation pathway</keyword>
<dbReference type="GO" id="GO:0061630">
    <property type="term" value="F:ubiquitin protein ligase activity"/>
    <property type="evidence" value="ECO:0007669"/>
    <property type="project" value="UniProtKB-EC"/>
</dbReference>
<keyword evidence="5" id="KW-0677">Repeat</keyword>
<dbReference type="GO" id="GO:0016567">
    <property type="term" value="P:protein ubiquitination"/>
    <property type="evidence" value="ECO:0007669"/>
    <property type="project" value="InterPro"/>
</dbReference>
<proteinExistence type="predicted"/>
<keyword evidence="4" id="KW-0479">Metal-binding</keyword>
<comment type="catalytic activity">
    <reaction evidence="1">
        <text>[E2 ubiquitin-conjugating enzyme]-S-ubiquitinyl-L-cysteine + [acceptor protein]-L-lysine = [E2 ubiquitin-conjugating enzyme]-L-cysteine + [acceptor protein]-N(6)-ubiquitinyl-L-lysine.</text>
        <dbReference type="EC" id="2.3.2.31"/>
    </reaction>
</comment>
<evidence type="ECO:0000256" key="1">
    <source>
        <dbReference type="ARBA" id="ARBA00001798"/>
    </source>
</evidence>
<feature type="coiled-coil region" evidence="9">
    <location>
        <begin position="1"/>
        <end position="31"/>
    </location>
</feature>
<keyword evidence="3" id="KW-0808">Transferase</keyword>
<dbReference type="InterPro" id="IPR031127">
    <property type="entry name" value="E3_UB_ligase_RBR"/>
</dbReference>
<evidence type="ECO:0000259" key="11">
    <source>
        <dbReference type="PROSITE" id="PS51873"/>
    </source>
</evidence>
<dbReference type="EMBL" id="CM002801">
    <property type="protein sequence ID" value="KZN84133.1"/>
    <property type="molecule type" value="Genomic_DNA"/>
</dbReference>
<dbReference type="Pfam" id="PF01485">
    <property type="entry name" value="IBR"/>
    <property type="match status" value="2"/>
</dbReference>
<organism evidence="12">
    <name type="scientific">Penicillium chrysogenum</name>
    <name type="common">Penicillium notatum</name>
    <dbReference type="NCBI Taxonomy" id="5076"/>
    <lineage>
        <taxon>Eukaryota</taxon>
        <taxon>Fungi</taxon>
        <taxon>Dikarya</taxon>
        <taxon>Ascomycota</taxon>
        <taxon>Pezizomycotina</taxon>
        <taxon>Eurotiomycetes</taxon>
        <taxon>Eurotiomycetidae</taxon>
        <taxon>Eurotiales</taxon>
        <taxon>Aspergillaceae</taxon>
        <taxon>Penicillium</taxon>
        <taxon>Penicillium chrysogenum species complex</taxon>
    </lineage>
</organism>
<keyword evidence="9" id="KW-0175">Coiled coil</keyword>
<keyword evidence="12" id="KW-0067">ATP-binding</keyword>
<evidence type="ECO:0000256" key="4">
    <source>
        <dbReference type="ARBA" id="ARBA00022723"/>
    </source>
</evidence>
<keyword evidence="6" id="KW-0863">Zinc-finger</keyword>
<dbReference type="Gene3D" id="1.20.120.1750">
    <property type="match status" value="1"/>
</dbReference>
<feature type="region of interest" description="Disordered" evidence="10">
    <location>
        <begin position="98"/>
        <end position="121"/>
    </location>
</feature>
<keyword evidence="12" id="KW-0347">Helicase</keyword>
<dbReference type="InterPro" id="IPR002867">
    <property type="entry name" value="IBR_dom"/>
</dbReference>
<feature type="domain" description="RING-type" evidence="11">
    <location>
        <begin position="158"/>
        <end position="352"/>
    </location>
</feature>
<dbReference type="PROSITE" id="PS51873">
    <property type="entry name" value="TRIAD"/>
    <property type="match status" value="1"/>
</dbReference>
<dbReference type="AlphaFoldDB" id="A0A162BZ43"/>
<evidence type="ECO:0000256" key="5">
    <source>
        <dbReference type="ARBA" id="ARBA00022737"/>
    </source>
</evidence>
<keyword evidence="12" id="KW-0547">Nucleotide-binding</keyword>
<dbReference type="GO" id="GO:0008270">
    <property type="term" value="F:zinc ion binding"/>
    <property type="evidence" value="ECO:0007669"/>
    <property type="project" value="UniProtKB-KW"/>
</dbReference>
<dbReference type="Proteomes" id="UP000076449">
    <property type="component" value="Chromosome IV"/>
</dbReference>
<sequence>MEQDQDKRMILQLLLEDLEELENRQKGKLAAGKRTDFEIAIASLRDDIQTLQVSINDEILALSTSTAIATDQKILAALQHEERVATQGRQFALAMHNGSTSDRIPNRPTANEATPPDDDDDAVSTIMGDLMDRMSLSEKTSDNGEGSSFIHPSRAISLMRECVSCFTKVDTIMFKGRCGHEFCRDCTKQMFLGAIKDEELYPPRCCGNVVPPGVALRILNYEELRRFSERALEWTAKDRLYCAEPTCSKFIPPFAIQHEHGTCPECHRQTHVPCRSLAHPGVDCPMDEPLHAVLEMADSENWRRCFNCRTMVELHHGCNHMTCRCGREFCYVCGSVWKSCQCPLWHEDRLEEVAIRVVREEVPANADVHVRQNAFHRIVEDLRHHEDNGCQHHRNSQWVWRNNGSLQCEVGNHYLPEYIFMCTGCRMRACNRCRRHRLR</sequence>
<protein>
    <recommendedName>
        <fullName evidence="2">RBR-type E3 ubiquitin transferase</fullName>
        <ecNumber evidence="2">2.3.2.31</ecNumber>
    </recommendedName>
</protein>
<feature type="compositionally biased region" description="Polar residues" evidence="10">
    <location>
        <begin position="98"/>
        <end position="112"/>
    </location>
</feature>
<dbReference type="SUPFAM" id="SSF57850">
    <property type="entry name" value="RING/U-box"/>
    <property type="match status" value="2"/>
</dbReference>
<evidence type="ECO:0000256" key="9">
    <source>
        <dbReference type="SAM" id="Coils"/>
    </source>
</evidence>
<dbReference type="InterPro" id="IPR044066">
    <property type="entry name" value="TRIAD_supradom"/>
</dbReference>
<evidence type="ECO:0000313" key="12">
    <source>
        <dbReference type="EMBL" id="KZN84133.1"/>
    </source>
</evidence>
<keyword evidence="12" id="KW-0378">Hydrolase</keyword>
<evidence type="ECO:0000256" key="3">
    <source>
        <dbReference type="ARBA" id="ARBA00022679"/>
    </source>
</evidence>
<dbReference type="CDD" id="cd22584">
    <property type="entry name" value="Rcat_RBR_unk"/>
    <property type="match status" value="1"/>
</dbReference>
<evidence type="ECO:0000256" key="10">
    <source>
        <dbReference type="SAM" id="MobiDB-lite"/>
    </source>
</evidence>
<evidence type="ECO:0000256" key="8">
    <source>
        <dbReference type="ARBA" id="ARBA00022833"/>
    </source>
</evidence>
<evidence type="ECO:0000256" key="7">
    <source>
        <dbReference type="ARBA" id="ARBA00022786"/>
    </source>
</evidence>
<evidence type="ECO:0000256" key="2">
    <source>
        <dbReference type="ARBA" id="ARBA00012251"/>
    </source>
</evidence>